<dbReference type="Proteomes" id="UP001249394">
    <property type="component" value="Chromosome"/>
</dbReference>
<keyword evidence="2" id="KW-1185">Reference proteome</keyword>
<sequence length="61" mass="6162">MIQQIAHTESGGDPAGVGLALAVAYELHAPTGRAPEVATPTATAARRAGRAAAARRRTARA</sequence>
<evidence type="ECO:0000313" key="2">
    <source>
        <dbReference type="Proteomes" id="UP001249394"/>
    </source>
</evidence>
<name>A0ABY9UAW1_STRVL</name>
<gene>
    <name evidence="1" type="ORF">RI060_22880</name>
</gene>
<accession>A0ABY9UAW1</accession>
<reference evidence="1 2" key="1">
    <citation type="submission" date="2023-09" db="EMBL/GenBank/DDBJ databases">
        <title>The genome sequence of Streptomyces anthocyanicus.</title>
        <authorList>
            <person name="Mo P."/>
        </authorList>
    </citation>
    <scope>NUCLEOTIDE SEQUENCE [LARGE SCALE GENOMIC DNA]</scope>
    <source>
        <strain evidence="1 2">JCM 4387</strain>
    </source>
</reference>
<organism evidence="1 2">
    <name type="scientific">Streptomyces violaceus</name>
    <name type="common">Streptomyces venezuelae</name>
    <dbReference type="NCBI Taxonomy" id="1936"/>
    <lineage>
        <taxon>Bacteria</taxon>
        <taxon>Bacillati</taxon>
        <taxon>Actinomycetota</taxon>
        <taxon>Actinomycetes</taxon>
        <taxon>Kitasatosporales</taxon>
        <taxon>Streptomycetaceae</taxon>
        <taxon>Streptomyces</taxon>
    </lineage>
</organism>
<protein>
    <submittedName>
        <fullName evidence="1">Uncharacterized protein</fullName>
    </submittedName>
</protein>
<dbReference type="EMBL" id="CP134213">
    <property type="protein sequence ID" value="WND20011.1"/>
    <property type="molecule type" value="Genomic_DNA"/>
</dbReference>
<proteinExistence type="predicted"/>
<evidence type="ECO:0000313" key="1">
    <source>
        <dbReference type="EMBL" id="WND20011.1"/>
    </source>
</evidence>